<dbReference type="AlphaFoldDB" id="A0A378MBX3"/>
<reference evidence="1 2" key="1">
    <citation type="submission" date="2018-06" db="EMBL/GenBank/DDBJ databases">
        <authorList>
            <consortium name="Pathogen Informatics"/>
            <person name="Doyle S."/>
        </authorList>
    </citation>
    <scope>NUCLEOTIDE SEQUENCE [LARGE SCALE GENOMIC DNA]</scope>
    <source>
        <strain evidence="2">NCTC 10815</strain>
    </source>
</reference>
<name>A0A378MBX3_LISGR</name>
<protein>
    <submittedName>
        <fullName evidence="1">Queuosine ECF transporter S component QueT</fullName>
    </submittedName>
</protein>
<accession>A0A378MBX3</accession>
<dbReference type="PIRSF" id="PIRSF031501">
    <property type="entry name" value="QueT"/>
    <property type="match status" value="1"/>
</dbReference>
<gene>
    <name evidence="1" type="primary">queT</name>
    <name evidence="1" type="ORF">NCTC10815_01175</name>
</gene>
<dbReference type="Pfam" id="PF06177">
    <property type="entry name" value="QueT"/>
    <property type="match status" value="1"/>
</dbReference>
<proteinExistence type="predicted"/>
<dbReference type="Gene3D" id="1.10.1760.20">
    <property type="match status" value="1"/>
</dbReference>
<dbReference type="InterPro" id="IPR010387">
    <property type="entry name" value="QueT"/>
</dbReference>
<dbReference type="PANTHER" id="PTHR40044:SF1">
    <property type="entry name" value="INTEGRAL MEMBRANE PROTEIN"/>
    <property type="match status" value="1"/>
</dbReference>
<dbReference type="EMBL" id="UGPG01000001">
    <property type="protein sequence ID" value="STY43867.1"/>
    <property type="molecule type" value="Genomic_DNA"/>
</dbReference>
<evidence type="ECO:0000313" key="1">
    <source>
        <dbReference type="EMBL" id="STY43867.1"/>
    </source>
</evidence>
<sequence length="162" mass="18279">MKVKTLAVNAIVAALYVAVSMLVAPFAFSQLQFRLSEMFNHLIVFDKRYFWGIIIGVAVTNLFSPLGAYDLVFGVGQSALALGIAILAKRFVKGTIARMIVTTIIFSVTMFLIAWELHLAFHWPFLLTWFTTAVSEFIVMGVTIPVMYFIDKKVNFKKIMEK</sequence>
<evidence type="ECO:0000313" key="2">
    <source>
        <dbReference type="Proteomes" id="UP000254879"/>
    </source>
</evidence>
<dbReference type="PANTHER" id="PTHR40044">
    <property type="entry name" value="INTEGRAL MEMBRANE PROTEIN-RELATED"/>
    <property type="match status" value="1"/>
</dbReference>
<dbReference type="Proteomes" id="UP000254879">
    <property type="component" value="Unassembled WGS sequence"/>
</dbReference>
<dbReference type="RefSeq" id="WP_003754833.1">
    <property type="nucleotide sequence ID" value="NZ_CABKNG010000001.1"/>
</dbReference>
<dbReference type="OrthoDB" id="1706970at2"/>
<organism evidence="1 2">
    <name type="scientific">Listeria grayi</name>
    <name type="common">Listeria murrayi</name>
    <dbReference type="NCBI Taxonomy" id="1641"/>
    <lineage>
        <taxon>Bacteria</taxon>
        <taxon>Bacillati</taxon>
        <taxon>Bacillota</taxon>
        <taxon>Bacilli</taxon>
        <taxon>Bacillales</taxon>
        <taxon>Listeriaceae</taxon>
        <taxon>Listeria</taxon>
    </lineage>
</organism>